<organism evidence="2 3">
    <name type="scientific">Cryptotermes secundus</name>
    <dbReference type="NCBI Taxonomy" id="105785"/>
    <lineage>
        <taxon>Eukaryota</taxon>
        <taxon>Metazoa</taxon>
        <taxon>Ecdysozoa</taxon>
        <taxon>Arthropoda</taxon>
        <taxon>Hexapoda</taxon>
        <taxon>Insecta</taxon>
        <taxon>Pterygota</taxon>
        <taxon>Neoptera</taxon>
        <taxon>Polyneoptera</taxon>
        <taxon>Dictyoptera</taxon>
        <taxon>Blattodea</taxon>
        <taxon>Blattoidea</taxon>
        <taxon>Termitoidae</taxon>
        <taxon>Kalotermitidae</taxon>
        <taxon>Cryptotermitinae</taxon>
        <taxon>Cryptotermes</taxon>
    </lineage>
</organism>
<dbReference type="InParanoid" id="A0A2J7PHL0"/>
<evidence type="ECO:0000313" key="2">
    <source>
        <dbReference type="EMBL" id="PNF15808.1"/>
    </source>
</evidence>
<proteinExistence type="predicted"/>
<feature type="compositionally biased region" description="Basic and acidic residues" evidence="1">
    <location>
        <begin position="9"/>
        <end position="27"/>
    </location>
</feature>
<dbReference type="Proteomes" id="UP000235965">
    <property type="component" value="Unassembled WGS sequence"/>
</dbReference>
<sequence>MIQDPYNNPKKEFHCLPEPHPTTETKGRASGSNPLLILINYISTSHKVHKLTN</sequence>
<keyword evidence="3" id="KW-1185">Reference proteome</keyword>
<accession>A0A2J7PHL0</accession>
<dbReference type="AlphaFoldDB" id="A0A2J7PHL0"/>
<name>A0A2J7PHL0_9NEOP</name>
<reference evidence="2 3" key="1">
    <citation type="submission" date="2017-12" db="EMBL/GenBank/DDBJ databases">
        <title>Hemimetabolous genomes reveal molecular basis of termite eusociality.</title>
        <authorList>
            <person name="Harrison M.C."/>
            <person name="Jongepier E."/>
            <person name="Robertson H.M."/>
            <person name="Arning N."/>
            <person name="Bitard-Feildel T."/>
            <person name="Chao H."/>
            <person name="Childers C.P."/>
            <person name="Dinh H."/>
            <person name="Doddapaneni H."/>
            <person name="Dugan S."/>
            <person name="Gowin J."/>
            <person name="Greiner C."/>
            <person name="Han Y."/>
            <person name="Hu H."/>
            <person name="Hughes D.S.T."/>
            <person name="Huylmans A.-K."/>
            <person name="Kemena C."/>
            <person name="Kremer L.P.M."/>
            <person name="Lee S.L."/>
            <person name="Lopez-Ezquerra A."/>
            <person name="Mallet L."/>
            <person name="Monroy-Kuhn J.M."/>
            <person name="Moser A."/>
            <person name="Murali S.C."/>
            <person name="Muzny D.M."/>
            <person name="Otani S."/>
            <person name="Piulachs M.-D."/>
            <person name="Poelchau M."/>
            <person name="Qu J."/>
            <person name="Schaub F."/>
            <person name="Wada-Katsumata A."/>
            <person name="Worley K.C."/>
            <person name="Xie Q."/>
            <person name="Ylla G."/>
            <person name="Poulsen M."/>
            <person name="Gibbs R.A."/>
            <person name="Schal C."/>
            <person name="Richards S."/>
            <person name="Belles X."/>
            <person name="Korb J."/>
            <person name="Bornberg-Bauer E."/>
        </authorList>
    </citation>
    <scope>NUCLEOTIDE SEQUENCE [LARGE SCALE GENOMIC DNA]</scope>
    <source>
        <tissue evidence="2">Whole body</tissue>
    </source>
</reference>
<feature type="region of interest" description="Disordered" evidence="1">
    <location>
        <begin position="1"/>
        <end position="30"/>
    </location>
</feature>
<evidence type="ECO:0000313" key="3">
    <source>
        <dbReference type="Proteomes" id="UP000235965"/>
    </source>
</evidence>
<dbReference type="EMBL" id="NEVH01025136">
    <property type="protein sequence ID" value="PNF15808.1"/>
    <property type="molecule type" value="Genomic_DNA"/>
</dbReference>
<protein>
    <submittedName>
        <fullName evidence="2">Uncharacterized protein</fullName>
    </submittedName>
</protein>
<comment type="caution">
    <text evidence="2">The sequence shown here is derived from an EMBL/GenBank/DDBJ whole genome shotgun (WGS) entry which is preliminary data.</text>
</comment>
<evidence type="ECO:0000256" key="1">
    <source>
        <dbReference type="SAM" id="MobiDB-lite"/>
    </source>
</evidence>
<gene>
    <name evidence="2" type="ORF">B7P43_G10436</name>
</gene>